<sequence>MPGSLGRQIEALWRKNWQVASATVATLFRALLLPALYSGYLIATKQFYNDNNVYSAGEAKPMQPLPTNLLGNMLVVAGAPDGSTAHTLVTTALSSTGVDANVQYVDAAQDIVTMCPESFGDISPCFAGLVFGDLDVSTGTLNYTMRGDDGLTQVDPVDLANDDFQKRFLPLQWAIESVRAAAMWTLLTVQTWINMTTGTLPDPPLVWEYTTETQEQYKESLRKTFAKNIRSMLVVSYIIAFFPVLYTMAGRMAAERQAKLTEHLAVMGCSTLARIVSWHLSVSAVHLPGWVAMASIYYVGIFKHCGVGVVIATFIIAGLLLASWSMLVAAPFARHPTIAAIICCGAALFLSIFAQLIGSNLGAEIVLTFIFPPMYIIFSLRTFGSWEIPPLTLNVAKKSPDGDAPIIALMVVAIVAIFVYPCFAVLVEHLLYDVRPTHGRGWFFGKRLDDNALPSSVAVSINHLRKRYASRRYLLFGKKHETVAIEDLSFDIPRSQIFCLLGRNGAAKSTTLNAISGLVSTSGGAVRYADDLKIGVASQQDVLWDDLTPEQHVRLWHAIKQGGKSSKQDHLDLLTHCDLSKKLGTLAKTLSGGQKRKLALACALAGGSDLLLLDEVSSGLDPISRRAIWRLIAANRGTATIVLTTHFLDEADYLGDNIAILKAPGQLLAVDSPVALKTRLGRGFTIALTDTPGVDPMSVLDVLREEDPEVTYKYGKGRTFFITGSNDIALVRGLTARLEKLRRQRPNMHFQVGSTTLEEVFLDLNADPTLESSDAPGADPELTATRSALTKTASEGTDLENSTPELERTITKGQLFLTAGRKRPWVRNEVEMAISVAHKRFLILRRSWIMPALVIIAAVCAACGPLSFLKNRDSSCANAVTVEKIHPMVYPASEYVGLRAPPLISLGGISSLSNWSQSIGTFESVPDNATFGATLQAQRFNLTFGGMSLFPLPSKDNIVAFEGTEIQVKGLAAMNLFTNAVMQQLKPSDEAFRIATNWQFIPSPYTSGFGKATLWVVFFGLAMALWPTFAAIYPTWEKASQVRANQYSNGAKPAGLWLGHLFFEFPVIIFIPTLLTIVFAALGKFHGLGVLWLVIILYSIAQVLWAFMLSLLFKNPLAAWAATAFFNAVCFILYFTMYFLLLSYDKSPNADTHLTYAHYGFAAINPIGSLMRAAFASLNLFKLLCDGAGNPTKKNLGDISLFGAPILYLFVQALFAFRVCVWVDSGKPAPLFFRHIARGLRSFRHTPRLRSDERVQPDSDVLEEKQRIEYGTANDTVMVRGLTKKFGKLPVPSVDDVSFGVEQGDTFALIGPNGAGKTTTLACIRGVERPTRGEAIVTGYSIVTDRNKARSSLGVCPQVNALDANLTVFQHLWLYGRLKGVPRSALKRDIEVLLAVSGLTAKTDELAPALSGGNQRKLSLMIALIGDRPVILIDEFSSGVDPFSKREAWRALASLTAERAVVMTTHSMEEVDALASRVGIIAAKMLAVGTPASLKSRFATYEVHVNAEQVEPVIGYLQGHALPAHRSFDTVTRLSVPGIKEDELDSFLGVLEGAQLALGLVEMTVHE</sequence>
<feature type="domain" description="ABC transporter" evidence="11">
    <location>
        <begin position="1277"/>
        <end position="1507"/>
    </location>
</feature>
<dbReference type="GO" id="GO:0140359">
    <property type="term" value="F:ABC-type transporter activity"/>
    <property type="evidence" value="ECO:0007669"/>
    <property type="project" value="InterPro"/>
</dbReference>
<dbReference type="PROSITE" id="PS50893">
    <property type="entry name" value="ABC_TRANSPORTER_2"/>
    <property type="match status" value="2"/>
</dbReference>
<dbReference type="SUPFAM" id="SSF52540">
    <property type="entry name" value="P-loop containing nucleoside triphosphate hydrolases"/>
    <property type="match status" value="2"/>
</dbReference>
<dbReference type="OrthoDB" id="8061355at2759"/>
<feature type="transmembrane region" description="Helical" evidence="10">
    <location>
        <begin position="1054"/>
        <end position="1083"/>
    </location>
</feature>
<dbReference type="GeneID" id="39590780"/>
<evidence type="ECO:0000256" key="2">
    <source>
        <dbReference type="ARBA" id="ARBA00008869"/>
    </source>
</evidence>
<feature type="transmembrane region" description="Helical" evidence="10">
    <location>
        <begin position="1156"/>
        <end position="1175"/>
    </location>
</feature>
<dbReference type="InterPro" id="IPR027417">
    <property type="entry name" value="P-loop_NTPase"/>
</dbReference>
<keyword evidence="6" id="KW-0547">Nucleotide-binding</keyword>
<comment type="subcellular location">
    <subcellularLocation>
        <location evidence="1">Membrane</location>
        <topology evidence="1">Multi-pass membrane protein</topology>
    </subcellularLocation>
</comment>
<evidence type="ECO:0000313" key="13">
    <source>
        <dbReference type="Proteomes" id="UP000279236"/>
    </source>
</evidence>
<dbReference type="GO" id="GO:0005319">
    <property type="term" value="F:lipid transporter activity"/>
    <property type="evidence" value="ECO:0007669"/>
    <property type="project" value="TreeGrafter"/>
</dbReference>
<accession>A0A427Y103</accession>
<dbReference type="CDD" id="cd03263">
    <property type="entry name" value="ABC_subfamily_A"/>
    <property type="match status" value="2"/>
</dbReference>
<evidence type="ECO:0000256" key="7">
    <source>
        <dbReference type="ARBA" id="ARBA00022840"/>
    </source>
</evidence>
<evidence type="ECO:0000313" key="12">
    <source>
        <dbReference type="EMBL" id="RSH84713.1"/>
    </source>
</evidence>
<dbReference type="InterPro" id="IPR003439">
    <property type="entry name" value="ABC_transporter-like_ATP-bd"/>
</dbReference>
<dbReference type="EMBL" id="RSCE01000003">
    <property type="protein sequence ID" value="RSH84713.1"/>
    <property type="molecule type" value="Genomic_DNA"/>
</dbReference>
<keyword evidence="7" id="KW-0067">ATP-binding</keyword>
<evidence type="ECO:0000256" key="1">
    <source>
        <dbReference type="ARBA" id="ARBA00004141"/>
    </source>
</evidence>
<feature type="transmembrane region" description="Helical" evidence="10">
    <location>
        <begin position="20"/>
        <end position="43"/>
    </location>
</feature>
<protein>
    <recommendedName>
        <fullName evidence="11">ABC transporter domain-containing protein</fullName>
    </recommendedName>
</protein>
<evidence type="ECO:0000256" key="9">
    <source>
        <dbReference type="ARBA" id="ARBA00023136"/>
    </source>
</evidence>
<dbReference type="GO" id="GO:0016887">
    <property type="term" value="F:ATP hydrolysis activity"/>
    <property type="evidence" value="ECO:0007669"/>
    <property type="project" value="InterPro"/>
</dbReference>
<dbReference type="Pfam" id="PF12698">
    <property type="entry name" value="ABC2_membrane_3"/>
    <property type="match status" value="1"/>
</dbReference>
<dbReference type="PANTHER" id="PTHR19229">
    <property type="entry name" value="ATP-BINDING CASSETTE TRANSPORTER SUBFAMILY A ABCA"/>
    <property type="match status" value="1"/>
</dbReference>
<feature type="transmembrane region" description="Helical" evidence="10">
    <location>
        <begin position="1012"/>
        <end position="1033"/>
    </location>
</feature>
<evidence type="ECO:0000256" key="5">
    <source>
        <dbReference type="ARBA" id="ARBA00022737"/>
    </source>
</evidence>
<keyword evidence="13" id="KW-1185">Reference proteome</keyword>
<reference evidence="12 13" key="1">
    <citation type="submission" date="2018-11" db="EMBL/GenBank/DDBJ databases">
        <title>Genome sequence of Apiotrichum porosum DSM 27194.</title>
        <authorList>
            <person name="Aliyu H."/>
            <person name="Gorte O."/>
            <person name="Ochsenreither K."/>
        </authorList>
    </citation>
    <scope>NUCLEOTIDE SEQUENCE [LARGE SCALE GENOMIC DNA]</scope>
    <source>
        <strain evidence="12 13">DSM 27194</strain>
    </source>
</reference>
<evidence type="ECO:0000256" key="8">
    <source>
        <dbReference type="ARBA" id="ARBA00022989"/>
    </source>
</evidence>
<dbReference type="PANTHER" id="PTHR19229:SF36">
    <property type="entry name" value="ATP-BINDING CASSETTE SUB-FAMILY A MEMBER 2"/>
    <property type="match status" value="1"/>
</dbReference>
<feature type="transmembrane region" description="Helical" evidence="10">
    <location>
        <begin position="404"/>
        <end position="427"/>
    </location>
</feature>
<feature type="transmembrane region" description="Helical" evidence="10">
    <location>
        <begin position="1125"/>
        <end position="1144"/>
    </location>
</feature>
<dbReference type="Pfam" id="PF00005">
    <property type="entry name" value="ABC_tran"/>
    <property type="match status" value="2"/>
</dbReference>
<dbReference type="GO" id="GO:0005524">
    <property type="term" value="F:ATP binding"/>
    <property type="evidence" value="ECO:0007669"/>
    <property type="project" value="UniProtKB-KW"/>
</dbReference>
<keyword evidence="5" id="KW-0677">Repeat</keyword>
<dbReference type="InterPro" id="IPR013525">
    <property type="entry name" value="ABC2_TM"/>
</dbReference>
<feature type="transmembrane region" description="Helical" evidence="10">
    <location>
        <begin position="338"/>
        <end position="358"/>
    </location>
</feature>
<feature type="transmembrane region" description="Helical" evidence="10">
    <location>
        <begin position="848"/>
        <end position="869"/>
    </location>
</feature>
<dbReference type="InterPro" id="IPR003593">
    <property type="entry name" value="AAA+_ATPase"/>
</dbReference>
<evidence type="ECO:0000256" key="4">
    <source>
        <dbReference type="ARBA" id="ARBA00022692"/>
    </source>
</evidence>
<feature type="transmembrane region" description="Helical" evidence="10">
    <location>
        <begin position="1089"/>
        <end position="1113"/>
    </location>
</feature>
<evidence type="ECO:0000256" key="10">
    <source>
        <dbReference type="SAM" id="Phobius"/>
    </source>
</evidence>
<keyword evidence="8 10" id="KW-1133">Transmembrane helix</keyword>
<feature type="transmembrane region" description="Helical" evidence="10">
    <location>
        <begin position="1196"/>
        <end position="1217"/>
    </location>
</feature>
<dbReference type="PROSITE" id="PS00211">
    <property type="entry name" value="ABC_TRANSPORTER_1"/>
    <property type="match status" value="1"/>
</dbReference>
<proteinExistence type="inferred from homology"/>
<feature type="transmembrane region" description="Helical" evidence="10">
    <location>
        <begin position="365"/>
        <end position="384"/>
    </location>
</feature>
<keyword evidence="4 10" id="KW-0812">Transmembrane</keyword>
<dbReference type="Proteomes" id="UP000279236">
    <property type="component" value="Unassembled WGS sequence"/>
</dbReference>
<dbReference type="GO" id="GO:0016020">
    <property type="term" value="C:membrane"/>
    <property type="evidence" value="ECO:0007669"/>
    <property type="project" value="UniProtKB-SubCell"/>
</dbReference>
<dbReference type="SMART" id="SM00382">
    <property type="entry name" value="AAA"/>
    <property type="match status" value="2"/>
</dbReference>
<comment type="similarity">
    <text evidence="2">Belongs to the ABC transporter superfamily. ABCA family.</text>
</comment>
<dbReference type="InterPro" id="IPR017871">
    <property type="entry name" value="ABC_transporter-like_CS"/>
</dbReference>
<feature type="domain" description="ABC transporter" evidence="11">
    <location>
        <begin position="464"/>
        <end position="688"/>
    </location>
</feature>
<dbReference type="InterPro" id="IPR026082">
    <property type="entry name" value="ABCA"/>
</dbReference>
<organism evidence="12 13">
    <name type="scientific">Apiotrichum porosum</name>
    <dbReference type="NCBI Taxonomy" id="105984"/>
    <lineage>
        <taxon>Eukaryota</taxon>
        <taxon>Fungi</taxon>
        <taxon>Dikarya</taxon>
        <taxon>Basidiomycota</taxon>
        <taxon>Agaricomycotina</taxon>
        <taxon>Tremellomycetes</taxon>
        <taxon>Trichosporonales</taxon>
        <taxon>Trichosporonaceae</taxon>
        <taxon>Apiotrichum</taxon>
    </lineage>
</organism>
<evidence type="ECO:0000256" key="6">
    <source>
        <dbReference type="ARBA" id="ARBA00022741"/>
    </source>
</evidence>
<evidence type="ECO:0000259" key="11">
    <source>
        <dbReference type="PROSITE" id="PS50893"/>
    </source>
</evidence>
<keyword evidence="3" id="KW-0813">Transport</keyword>
<dbReference type="Gene3D" id="3.40.50.300">
    <property type="entry name" value="P-loop containing nucleotide triphosphate hydrolases"/>
    <property type="match status" value="2"/>
</dbReference>
<feature type="transmembrane region" description="Helical" evidence="10">
    <location>
        <begin position="307"/>
        <end position="332"/>
    </location>
</feature>
<keyword evidence="9 10" id="KW-0472">Membrane</keyword>
<name>A0A427Y103_9TREE</name>
<comment type="caution">
    <text evidence="12">The sequence shown here is derived from an EMBL/GenBank/DDBJ whole genome shotgun (WGS) entry which is preliminary data.</text>
</comment>
<dbReference type="RefSeq" id="XP_028478161.1">
    <property type="nucleotide sequence ID" value="XM_028621709.1"/>
</dbReference>
<evidence type="ECO:0000256" key="3">
    <source>
        <dbReference type="ARBA" id="ARBA00022448"/>
    </source>
</evidence>
<dbReference type="STRING" id="105984.A0A427Y103"/>
<feature type="transmembrane region" description="Helical" evidence="10">
    <location>
        <begin position="231"/>
        <end position="249"/>
    </location>
</feature>
<gene>
    <name evidence="12" type="ORF">EHS24_006237</name>
</gene>
<feature type="transmembrane region" description="Helical" evidence="10">
    <location>
        <begin position="280"/>
        <end position="300"/>
    </location>
</feature>